<accession>A0A7W7R3J5</accession>
<dbReference type="RefSeq" id="WP_312897313.1">
    <property type="nucleotide sequence ID" value="NZ_JACHJV010000001.1"/>
</dbReference>
<feature type="domain" description="Tyr recombinase" evidence="2">
    <location>
        <begin position="20"/>
        <end position="239"/>
    </location>
</feature>
<dbReference type="Pfam" id="PF00589">
    <property type="entry name" value="Phage_integrase"/>
    <property type="match status" value="1"/>
</dbReference>
<dbReference type="InterPro" id="IPR013762">
    <property type="entry name" value="Integrase-like_cat_sf"/>
</dbReference>
<proteinExistence type="predicted"/>
<evidence type="ECO:0000313" key="3">
    <source>
        <dbReference type="EMBL" id="MBB4924760.1"/>
    </source>
</evidence>
<dbReference type="Gene3D" id="1.10.443.10">
    <property type="entry name" value="Intergrase catalytic core"/>
    <property type="match status" value="1"/>
</dbReference>
<evidence type="ECO:0000256" key="1">
    <source>
        <dbReference type="ARBA" id="ARBA00023172"/>
    </source>
</evidence>
<dbReference type="AlphaFoldDB" id="A0A7W7R3J5"/>
<dbReference type="InterPro" id="IPR002104">
    <property type="entry name" value="Integrase_catalytic"/>
</dbReference>
<gene>
    <name evidence="3" type="ORF">FHR34_003753</name>
</gene>
<name>A0A7W7R3J5_KITKI</name>
<dbReference type="SUPFAM" id="SSF56349">
    <property type="entry name" value="DNA breaking-rejoining enzymes"/>
    <property type="match status" value="1"/>
</dbReference>
<dbReference type="GO" id="GO:0015074">
    <property type="term" value="P:DNA integration"/>
    <property type="evidence" value="ECO:0007669"/>
    <property type="project" value="InterPro"/>
</dbReference>
<organism evidence="3 4">
    <name type="scientific">Kitasatospora kifunensis</name>
    <name type="common">Streptomyces kifunensis</name>
    <dbReference type="NCBI Taxonomy" id="58351"/>
    <lineage>
        <taxon>Bacteria</taxon>
        <taxon>Bacillati</taxon>
        <taxon>Actinomycetota</taxon>
        <taxon>Actinomycetes</taxon>
        <taxon>Kitasatosporales</taxon>
        <taxon>Streptomycetaceae</taxon>
        <taxon>Kitasatospora</taxon>
    </lineage>
</organism>
<keyword evidence="1" id="KW-0233">DNA recombination</keyword>
<dbReference type="PROSITE" id="PS51898">
    <property type="entry name" value="TYR_RECOMBINASE"/>
    <property type="match status" value="1"/>
</dbReference>
<comment type="caution">
    <text evidence="3">The sequence shown here is derived from an EMBL/GenBank/DDBJ whole genome shotgun (WGS) entry which is preliminary data.</text>
</comment>
<protein>
    <recommendedName>
        <fullName evidence="2">Tyr recombinase domain-containing protein</fullName>
    </recommendedName>
</protein>
<reference evidence="3 4" key="1">
    <citation type="submission" date="2020-08" db="EMBL/GenBank/DDBJ databases">
        <title>Sequencing the genomes of 1000 actinobacteria strains.</title>
        <authorList>
            <person name="Klenk H.-P."/>
        </authorList>
    </citation>
    <scope>NUCLEOTIDE SEQUENCE [LARGE SCALE GENOMIC DNA]</scope>
    <source>
        <strain evidence="3 4">DSM 41654</strain>
    </source>
</reference>
<dbReference type="EMBL" id="JACHJV010000001">
    <property type="protein sequence ID" value="MBB4924760.1"/>
    <property type="molecule type" value="Genomic_DNA"/>
</dbReference>
<dbReference type="InterPro" id="IPR011010">
    <property type="entry name" value="DNA_brk_join_enz"/>
</dbReference>
<evidence type="ECO:0000259" key="2">
    <source>
        <dbReference type="PROSITE" id="PS51898"/>
    </source>
</evidence>
<dbReference type="GO" id="GO:0006310">
    <property type="term" value="P:DNA recombination"/>
    <property type="evidence" value="ECO:0007669"/>
    <property type="project" value="UniProtKB-KW"/>
</dbReference>
<keyword evidence="4" id="KW-1185">Reference proteome</keyword>
<evidence type="ECO:0000313" key="4">
    <source>
        <dbReference type="Proteomes" id="UP000540506"/>
    </source>
</evidence>
<sequence>MTSALAGALGVGSEDDEALRERARLGSEAVEDLAGVEAVGVVGEVLEGVPVFGDGCQVLLVVADGFLPFGEGGVVEGEVAFGDLRWSDVLLDRGEILIQQQLQWVRRRLLQSEVKTDASESMLPLPEICRAALLLRQKRREADKLAAGELWTDSDLVFTTRYGTPIEPRNFNRRFEFRCKEAVVRLIRVHDTRKTCGTLLAALDVHPRVAMQILRHSQFAVTMEIYTQVPSEETRKALRKLGATLDTAQAGTLAEGEASGGAAAPGVDAA</sequence>
<dbReference type="GO" id="GO:0003677">
    <property type="term" value="F:DNA binding"/>
    <property type="evidence" value="ECO:0007669"/>
    <property type="project" value="InterPro"/>
</dbReference>
<dbReference type="Proteomes" id="UP000540506">
    <property type="component" value="Unassembled WGS sequence"/>
</dbReference>